<evidence type="ECO:0000313" key="2">
    <source>
        <dbReference type="EMBL" id="QUT06366.1"/>
    </source>
</evidence>
<dbReference type="Proteomes" id="UP000681425">
    <property type="component" value="Chromosome"/>
</dbReference>
<dbReference type="RefSeq" id="WP_212609751.1">
    <property type="nucleotide sequence ID" value="NZ_CP073910.1"/>
</dbReference>
<name>A0A975K7S7_9SPHN</name>
<feature type="signal peptide" evidence="1">
    <location>
        <begin position="1"/>
        <end position="24"/>
    </location>
</feature>
<reference evidence="2" key="1">
    <citation type="submission" date="2021-04" db="EMBL/GenBank/DDBJ databases">
        <title>Isolation of p-tert-butylphenol degrading bacteria Sphingobium phenoxybenzoativorans Tas13 from active sludge.</title>
        <authorList>
            <person name="Li Y."/>
        </authorList>
    </citation>
    <scope>NUCLEOTIDE SEQUENCE</scope>
    <source>
        <strain evidence="2">Tas13</strain>
    </source>
</reference>
<protein>
    <recommendedName>
        <fullName evidence="4">Lipoprotein</fullName>
    </recommendedName>
</protein>
<organism evidence="2 3">
    <name type="scientific">Sphingobium phenoxybenzoativorans</name>
    <dbReference type="NCBI Taxonomy" id="1592790"/>
    <lineage>
        <taxon>Bacteria</taxon>
        <taxon>Pseudomonadati</taxon>
        <taxon>Pseudomonadota</taxon>
        <taxon>Alphaproteobacteria</taxon>
        <taxon>Sphingomonadales</taxon>
        <taxon>Sphingomonadaceae</taxon>
        <taxon>Sphingobium</taxon>
    </lineage>
</organism>
<dbReference type="EMBL" id="CP073910">
    <property type="protein sequence ID" value="QUT06366.1"/>
    <property type="molecule type" value="Genomic_DNA"/>
</dbReference>
<keyword evidence="1" id="KW-0732">Signal</keyword>
<gene>
    <name evidence="2" type="ORF">KFK14_02475</name>
</gene>
<sequence length="253" mass="26032">MTSRFLRFISIKAGVIALPLLLVACGGDKDANNLAELDARLTNDMSDPALRGALEGPLATDPDLAGQSNARAVRAGEKPLSGAVPVLPANAKAAAAQALKVAGGRLESTPAPTKGEACAECAANRPATLGAMARDRGTGGKGCGAMQYGAGWAERLPAAFPIYPGARLMEAAGNEGQCKLRGVSFVSAVPMQGVMDFYYTIARRNGYDAEHQLLDGQHVLGGTRAKDDGAYFITFDNAPGGGTTVDIVANNGR</sequence>
<dbReference type="PROSITE" id="PS51257">
    <property type="entry name" value="PROKAR_LIPOPROTEIN"/>
    <property type="match status" value="1"/>
</dbReference>
<feature type="chain" id="PRO_5037149471" description="Lipoprotein" evidence="1">
    <location>
        <begin position="25"/>
        <end position="253"/>
    </location>
</feature>
<evidence type="ECO:0000313" key="3">
    <source>
        <dbReference type="Proteomes" id="UP000681425"/>
    </source>
</evidence>
<evidence type="ECO:0000256" key="1">
    <source>
        <dbReference type="SAM" id="SignalP"/>
    </source>
</evidence>
<dbReference type="KEGG" id="spph:KFK14_02475"/>
<dbReference type="AlphaFoldDB" id="A0A975K7S7"/>
<proteinExistence type="predicted"/>
<keyword evidence="3" id="KW-1185">Reference proteome</keyword>
<accession>A0A975K7S7</accession>
<evidence type="ECO:0008006" key="4">
    <source>
        <dbReference type="Google" id="ProtNLM"/>
    </source>
</evidence>